<keyword evidence="3" id="KW-1185">Reference proteome</keyword>
<dbReference type="InterPro" id="IPR002716">
    <property type="entry name" value="PIN_dom"/>
</dbReference>
<sequence>MQFFAPSYLFEEVDRHLAKIEELSPLNRRQLKAEIRAFKEAITIIETKDIPKKYYLEAYDIVIDIDFDDVFFVALNRYKHYKIWTLDTELRKGLEKKGYNICITTTAIKKVYTRNNSFSPSLISGLRNPHCSLPCAVLALAVYREWLMCHTRLSFLSPANKAVADCFLLLV</sequence>
<dbReference type="RefSeq" id="WP_262708494.1">
    <property type="nucleotide sequence ID" value="NZ_SNZV01000008.1"/>
</dbReference>
<dbReference type="InterPro" id="IPR029060">
    <property type="entry name" value="PIN-like_dom_sf"/>
</dbReference>
<feature type="domain" description="PIN" evidence="1">
    <location>
        <begin position="2"/>
        <end position="96"/>
    </location>
</feature>
<gene>
    <name evidence="2" type="ORF">B0I21_10867</name>
</gene>
<dbReference type="Pfam" id="PF10130">
    <property type="entry name" value="PIN_2"/>
    <property type="match status" value="1"/>
</dbReference>
<evidence type="ECO:0000313" key="2">
    <source>
        <dbReference type="EMBL" id="TDS11010.1"/>
    </source>
</evidence>
<dbReference type="Proteomes" id="UP000294752">
    <property type="component" value="Unassembled WGS sequence"/>
</dbReference>
<evidence type="ECO:0000259" key="1">
    <source>
        <dbReference type="Pfam" id="PF10130"/>
    </source>
</evidence>
<protein>
    <submittedName>
        <fullName evidence="2">PIN domain-containing protein</fullName>
    </submittedName>
</protein>
<accession>A0A4R7CUA1</accession>
<organism evidence="2 3">
    <name type="scientific">Sphingobacterium paludis</name>
    <dbReference type="NCBI Taxonomy" id="1476465"/>
    <lineage>
        <taxon>Bacteria</taxon>
        <taxon>Pseudomonadati</taxon>
        <taxon>Bacteroidota</taxon>
        <taxon>Sphingobacteriia</taxon>
        <taxon>Sphingobacteriales</taxon>
        <taxon>Sphingobacteriaceae</taxon>
        <taxon>Sphingobacterium</taxon>
    </lineage>
</organism>
<proteinExistence type="predicted"/>
<reference evidence="2 3" key="1">
    <citation type="submission" date="2019-03" db="EMBL/GenBank/DDBJ databases">
        <title>Genomic Encyclopedia of Type Strains, Phase III (KMG-III): the genomes of soil and plant-associated and newly described type strains.</title>
        <authorList>
            <person name="Whitman W."/>
        </authorList>
    </citation>
    <scope>NUCLEOTIDE SEQUENCE [LARGE SCALE GENOMIC DNA]</scope>
    <source>
        <strain evidence="2 3">CGMCC 1.12801</strain>
    </source>
</reference>
<dbReference type="EMBL" id="SNZV01000008">
    <property type="protein sequence ID" value="TDS11010.1"/>
    <property type="molecule type" value="Genomic_DNA"/>
</dbReference>
<name>A0A4R7CUA1_9SPHI</name>
<evidence type="ECO:0000313" key="3">
    <source>
        <dbReference type="Proteomes" id="UP000294752"/>
    </source>
</evidence>
<dbReference type="AlphaFoldDB" id="A0A4R7CUA1"/>
<dbReference type="SUPFAM" id="SSF88723">
    <property type="entry name" value="PIN domain-like"/>
    <property type="match status" value="1"/>
</dbReference>
<comment type="caution">
    <text evidence="2">The sequence shown here is derived from an EMBL/GenBank/DDBJ whole genome shotgun (WGS) entry which is preliminary data.</text>
</comment>